<protein>
    <submittedName>
        <fullName evidence="1">Uncharacterized protein</fullName>
    </submittedName>
</protein>
<dbReference type="RefSeq" id="WP_191752990.1">
    <property type="nucleotide sequence ID" value="NZ_JACSQM010000002.1"/>
</dbReference>
<proteinExistence type="predicted"/>
<gene>
    <name evidence="1" type="ORF">H9648_06045</name>
</gene>
<evidence type="ECO:0000313" key="1">
    <source>
        <dbReference type="EMBL" id="MBD7963613.1"/>
    </source>
</evidence>
<reference evidence="1 2" key="1">
    <citation type="submission" date="2020-08" db="EMBL/GenBank/DDBJ databases">
        <title>A Genomic Blueprint of the Chicken Gut Microbiome.</title>
        <authorList>
            <person name="Gilroy R."/>
            <person name="Ravi A."/>
            <person name="Getino M."/>
            <person name="Pursley I."/>
            <person name="Horton D.L."/>
            <person name="Alikhan N.-F."/>
            <person name="Baker D."/>
            <person name="Gharbi K."/>
            <person name="Hall N."/>
            <person name="Watson M."/>
            <person name="Adriaenssens E.M."/>
            <person name="Foster-Nyarko E."/>
            <person name="Jarju S."/>
            <person name="Secka A."/>
            <person name="Antonio M."/>
            <person name="Oren A."/>
            <person name="Chaudhuri R."/>
            <person name="La Ragione R.M."/>
            <person name="Hildebrand F."/>
            <person name="Pallen M.J."/>
        </authorList>
    </citation>
    <scope>NUCLEOTIDE SEQUENCE [LARGE SCALE GENOMIC DNA]</scope>
    <source>
        <strain evidence="1 2">Sa2CUA10</strain>
    </source>
</reference>
<keyword evidence="2" id="KW-1185">Reference proteome</keyword>
<accession>A0ABR8SJN3</accession>
<comment type="caution">
    <text evidence="1">The sequence shown here is derived from an EMBL/GenBank/DDBJ whole genome shotgun (WGS) entry which is preliminary data.</text>
</comment>
<dbReference type="EMBL" id="JACSQM010000002">
    <property type="protein sequence ID" value="MBD7963613.1"/>
    <property type="molecule type" value="Genomic_DNA"/>
</dbReference>
<name>A0ABR8SJN3_9BACL</name>
<organism evidence="1 2">
    <name type="scientific">Fictibacillus norfolkensis</name>
    <dbReference type="NCBI Taxonomy" id="2762233"/>
    <lineage>
        <taxon>Bacteria</taxon>
        <taxon>Bacillati</taxon>
        <taxon>Bacillota</taxon>
        <taxon>Bacilli</taxon>
        <taxon>Bacillales</taxon>
        <taxon>Fictibacillaceae</taxon>
        <taxon>Fictibacillus</taxon>
    </lineage>
</organism>
<dbReference type="Proteomes" id="UP000603641">
    <property type="component" value="Unassembled WGS sequence"/>
</dbReference>
<evidence type="ECO:0000313" key="2">
    <source>
        <dbReference type="Proteomes" id="UP000603641"/>
    </source>
</evidence>
<sequence>MKKKGAWKIFLGFALLFLLINWVFPYSPLNIYKSISYDGDQVLINDYRSELKAFKLEYEPRLKQQRKEEFIKDLTTNDVEYLLQMYELPWLVDKDSITITKKSLTDMEFEINEAKDILINLAFHEEYSESTKVYLHSLLTETLSLEKEIDELKHHSSLHSRSTIDLQLRNLHVHFISNFKMLTTFYKEHLRSEQEA</sequence>